<evidence type="ECO:0000313" key="2">
    <source>
        <dbReference type="EMBL" id="RSH77890.1"/>
    </source>
</evidence>
<reference evidence="2 3" key="1">
    <citation type="submission" date="2018-11" db="EMBL/GenBank/DDBJ databases">
        <title>Genome sequence of Apiotrichum porosum DSM 27194.</title>
        <authorList>
            <person name="Aliyu H."/>
            <person name="Gorte O."/>
            <person name="Ochsenreither K."/>
        </authorList>
    </citation>
    <scope>NUCLEOTIDE SEQUENCE [LARGE SCALE GENOMIC DNA]</scope>
    <source>
        <strain evidence="2 3">DSM 27194</strain>
    </source>
</reference>
<gene>
    <name evidence="2" type="ORF">EHS24_002961</name>
</gene>
<protein>
    <submittedName>
        <fullName evidence="2">Uncharacterized protein</fullName>
    </submittedName>
</protein>
<dbReference type="RefSeq" id="XP_028473037.1">
    <property type="nucleotide sequence ID" value="XM_028618670.1"/>
</dbReference>
<name>A0A427XG67_9TREE</name>
<accession>A0A427XG67</accession>
<feature type="compositionally biased region" description="Polar residues" evidence="1">
    <location>
        <begin position="133"/>
        <end position="142"/>
    </location>
</feature>
<feature type="region of interest" description="Disordered" evidence="1">
    <location>
        <begin position="1"/>
        <end position="25"/>
    </location>
</feature>
<dbReference type="EMBL" id="RSCE01000014">
    <property type="protein sequence ID" value="RSH77890.1"/>
    <property type="molecule type" value="Genomic_DNA"/>
</dbReference>
<dbReference type="Proteomes" id="UP000279236">
    <property type="component" value="Unassembled WGS sequence"/>
</dbReference>
<comment type="caution">
    <text evidence="2">The sequence shown here is derived from an EMBL/GenBank/DDBJ whole genome shotgun (WGS) entry which is preliminary data.</text>
</comment>
<feature type="region of interest" description="Disordered" evidence="1">
    <location>
        <begin position="117"/>
        <end position="142"/>
    </location>
</feature>
<sequence length="142" mass="14790">MLGTTGRAKRRPASFTPPPPKRPKGSAELICAAVGARATAEQCHSGVQALSAANGALFRGQNEPGVGALAKVRLNNVYDNGSAEMMVPRPHGAPESRLLRSALGGKVVGATHMQQLPTSPSPTLPPHIHRTSKTCSAVWSQP</sequence>
<dbReference type="GeneID" id="39587504"/>
<keyword evidence="3" id="KW-1185">Reference proteome</keyword>
<proteinExistence type="predicted"/>
<dbReference type="AlphaFoldDB" id="A0A427XG67"/>
<evidence type="ECO:0000313" key="3">
    <source>
        <dbReference type="Proteomes" id="UP000279236"/>
    </source>
</evidence>
<organism evidence="2 3">
    <name type="scientific">Apiotrichum porosum</name>
    <dbReference type="NCBI Taxonomy" id="105984"/>
    <lineage>
        <taxon>Eukaryota</taxon>
        <taxon>Fungi</taxon>
        <taxon>Dikarya</taxon>
        <taxon>Basidiomycota</taxon>
        <taxon>Agaricomycotina</taxon>
        <taxon>Tremellomycetes</taxon>
        <taxon>Trichosporonales</taxon>
        <taxon>Trichosporonaceae</taxon>
        <taxon>Apiotrichum</taxon>
    </lineage>
</organism>
<evidence type="ECO:0000256" key="1">
    <source>
        <dbReference type="SAM" id="MobiDB-lite"/>
    </source>
</evidence>